<evidence type="ECO:0000313" key="1">
    <source>
        <dbReference type="EMBL" id="SVA29821.1"/>
    </source>
</evidence>
<feature type="non-terminal residue" evidence="1">
    <location>
        <position position="1"/>
    </location>
</feature>
<gene>
    <name evidence="1" type="ORF">METZ01_LOCUS82675</name>
</gene>
<dbReference type="EMBL" id="UINC01006818">
    <property type="protein sequence ID" value="SVA29821.1"/>
    <property type="molecule type" value="Genomic_DNA"/>
</dbReference>
<accession>A0A381UPW6</accession>
<protein>
    <submittedName>
        <fullName evidence="1">Uncharacterized protein</fullName>
    </submittedName>
</protein>
<reference evidence="1" key="1">
    <citation type="submission" date="2018-05" db="EMBL/GenBank/DDBJ databases">
        <authorList>
            <person name="Lanie J.A."/>
            <person name="Ng W.-L."/>
            <person name="Kazmierczak K.M."/>
            <person name="Andrzejewski T.M."/>
            <person name="Davidsen T.M."/>
            <person name="Wayne K.J."/>
            <person name="Tettelin H."/>
            <person name="Glass J.I."/>
            <person name="Rusch D."/>
            <person name="Podicherti R."/>
            <person name="Tsui H.-C.T."/>
            <person name="Winkler M.E."/>
        </authorList>
    </citation>
    <scope>NUCLEOTIDE SEQUENCE</scope>
</reference>
<proteinExistence type="predicted"/>
<organism evidence="1">
    <name type="scientific">marine metagenome</name>
    <dbReference type="NCBI Taxonomy" id="408172"/>
    <lineage>
        <taxon>unclassified sequences</taxon>
        <taxon>metagenomes</taxon>
        <taxon>ecological metagenomes</taxon>
    </lineage>
</organism>
<sequence>VSLFGDAPAFYQSCLLPSPSYWIVQVKVAFKLEFFSVDFVLITISRWTVTE</sequence>
<name>A0A381UPW6_9ZZZZ</name>
<dbReference type="AlphaFoldDB" id="A0A381UPW6"/>